<dbReference type="InterPro" id="IPR011109">
    <property type="entry name" value="DNA_bind_recombinase_dom"/>
</dbReference>
<dbReference type="Pfam" id="PF07508">
    <property type="entry name" value="Recombinase"/>
    <property type="match status" value="1"/>
</dbReference>
<dbReference type="PANTHER" id="PTHR30461:SF23">
    <property type="entry name" value="DNA RECOMBINASE-RELATED"/>
    <property type="match status" value="1"/>
</dbReference>
<dbReference type="InterPro" id="IPR050639">
    <property type="entry name" value="SSR_resolvase"/>
</dbReference>
<evidence type="ECO:0000256" key="1">
    <source>
        <dbReference type="SAM" id="Coils"/>
    </source>
</evidence>
<dbReference type="RefSeq" id="WP_109726553.1">
    <property type="nucleotide sequence ID" value="NZ_QGDI01000006.1"/>
</dbReference>
<sequence>MKPNNELITALYCRLSQEDAREGESLSIENQKKMLSEYAGRNGFRNCQYYVDDGFSGVNKNRPEYVRMLKDVEDGLVGTVIVKDQSRLGRDHLETDKLMEIVFPAYDVRFIAVTDGVDSANGFNEMSGIKNYFNDFYARDTSKKIRAVFKAKGERGERVGTSIPYGYMKNPDNTKQLIPDPIAAPVVRTIYELCADGKGTRAICRYLEEHEIESPGVYEFHTKGTKSKHPDLEHPYLWTQSTVRDMLSNRIYCGDTVNFQTYSKSNKLKKRIKNTPENILIFENTHEAIISRELFDLVQKHYEGRKRPDRQGDTDKYVGYIYCADCGSKMYLHRGKSIKPENNYYQCGGYQTKGGSYCSVHHIKAMELDAVVLAELKKITLLAREHPQQFYEMAMQNGEKEAQKLRKESEQKKSKLEKRNKELDNIIRCLYEDRVSGRLSPERYDSLAAGYEKEQSELKTELAELSDQLDTVSLQEKYVLDFIEKAKANIELKEVTPELLRAFISRIEVYEKPEKYSRTCGNTILIRYTFQTTHEPVPILKPSENKSFAQIAC</sequence>
<dbReference type="InterPro" id="IPR036162">
    <property type="entry name" value="Resolvase-like_N_sf"/>
</dbReference>
<dbReference type="InterPro" id="IPR025827">
    <property type="entry name" value="Zn_ribbon_recom_dom"/>
</dbReference>
<dbReference type="Gene3D" id="3.90.1750.20">
    <property type="entry name" value="Putative Large Serine Recombinase, Chain B, Domain 2"/>
    <property type="match status" value="1"/>
</dbReference>
<dbReference type="GO" id="GO:0000150">
    <property type="term" value="F:DNA strand exchange activity"/>
    <property type="evidence" value="ECO:0007669"/>
    <property type="project" value="InterPro"/>
</dbReference>
<dbReference type="Pfam" id="PF14287">
    <property type="entry name" value="DUF4368"/>
    <property type="match status" value="1"/>
</dbReference>
<evidence type="ECO:0000313" key="5">
    <source>
        <dbReference type="Proteomes" id="UP000245720"/>
    </source>
</evidence>
<dbReference type="InterPro" id="IPR038109">
    <property type="entry name" value="DNA_bind_recomb_sf"/>
</dbReference>
<dbReference type="EMBL" id="QGDI01000006">
    <property type="protein sequence ID" value="PWJ12705.1"/>
    <property type="molecule type" value="Genomic_DNA"/>
</dbReference>
<name>A0A315XYM9_RUMFL</name>
<dbReference type="Pfam" id="PF00239">
    <property type="entry name" value="Resolvase"/>
    <property type="match status" value="1"/>
</dbReference>
<dbReference type="AlphaFoldDB" id="A0A315XYM9"/>
<evidence type="ECO:0000259" key="3">
    <source>
        <dbReference type="PROSITE" id="PS51737"/>
    </source>
</evidence>
<dbReference type="PROSITE" id="PS51737">
    <property type="entry name" value="RECOMBINASE_DNA_BIND"/>
    <property type="match status" value="1"/>
</dbReference>
<dbReference type="InterPro" id="IPR025378">
    <property type="entry name" value="DUF4368"/>
</dbReference>
<reference evidence="4 5" key="1">
    <citation type="submission" date="2018-05" db="EMBL/GenBank/DDBJ databases">
        <title>The Hungate 1000. A catalogue of reference genomes from the rumen microbiome.</title>
        <authorList>
            <person name="Kelly W."/>
        </authorList>
    </citation>
    <scope>NUCLEOTIDE SEQUENCE [LARGE SCALE GENOMIC DNA]</scope>
    <source>
        <strain evidence="4 5">SAb67</strain>
    </source>
</reference>
<evidence type="ECO:0000259" key="2">
    <source>
        <dbReference type="PROSITE" id="PS51736"/>
    </source>
</evidence>
<dbReference type="GO" id="GO:0003677">
    <property type="term" value="F:DNA binding"/>
    <property type="evidence" value="ECO:0007669"/>
    <property type="project" value="InterPro"/>
</dbReference>
<feature type="domain" description="Recombinase" evidence="3">
    <location>
        <begin position="164"/>
        <end position="308"/>
    </location>
</feature>
<dbReference type="PROSITE" id="PS51736">
    <property type="entry name" value="RECOMBINASES_3"/>
    <property type="match status" value="1"/>
</dbReference>
<dbReference type="SUPFAM" id="SSF53041">
    <property type="entry name" value="Resolvase-like"/>
    <property type="match status" value="1"/>
</dbReference>
<gene>
    <name evidence="4" type="ORF">IE37_01790</name>
</gene>
<accession>A0A315XYM9</accession>
<feature type="coiled-coil region" evidence="1">
    <location>
        <begin position="388"/>
        <end position="475"/>
    </location>
</feature>
<evidence type="ECO:0000313" key="4">
    <source>
        <dbReference type="EMBL" id="PWJ12705.1"/>
    </source>
</evidence>
<dbReference type="CDD" id="cd03770">
    <property type="entry name" value="SR_TndX_transposase"/>
    <property type="match status" value="1"/>
</dbReference>
<feature type="domain" description="Resolvase/invertase-type recombinase catalytic" evidence="2">
    <location>
        <begin position="8"/>
        <end position="159"/>
    </location>
</feature>
<dbReference type="Pfam" id="PF13408">
    <property type="entry name" value="Zn_ribbon_recom"/>
    <property type="match status" value="1"/>
</dbReference>
<dbReference type="SMART" id="SM00857">
    <property type="entry name" value="Resolvase"/>
    <property type="match status" value="1"/>
</dbReference>
<dbReference type="Proteomes" id="UP000245720">
    <property type="component" value="Unassembled WGS sequence"/>
</dbReference>
<dbReference type="InterPro" id="IPR006119">
    <property type="entry name" value="Resolv_N"/>
</dbReference>
<dbReference type="OrthoDB" id="9784557at2"/>
<keyword evidence="1" id="KW-0175">Coiled coil</keyword>
<proteinExistence type="predicted"/>
<organism evidence="4 5">
    <name type="scientific">Ruminococcus flavefaciens</name>
    <dbReference type="NCBI Taxonomy" id="1265"/>
    <lineage>
        <taxon>Bacteria</taxon>
        <taxon>Bacillati</taxon>
        <taxon>Bacillota</taxon>
        <taxon>Clostridia</taxon>
        <taxon>Eubacteriales</taxon>
        <taxon>Oscillospiraceae</taxon>
        <taxon>Ruminococcus</taxon>
    </lineage>
</organism>
<protein>
    <submittedName>
        <fullName evidence="4">DNA invertase Pin-like site-specific DNA recombinase</fullName>
    </submittedName>
</protein>
<dbReference type="PANTHER" id="PTHR30461">
    <property type="entry name" value="DNA-INVERTASE FROM LAMBDOID PROPHAGE"/>
    <property type="match status" value="1"/>
</dbReference>
<comment type="caution">
    <text evidence="4">The sequence shown here is derived from an EMBL/GenBank/DDBJ whole genome shotgun (WGS) entry which is preliminary data.</text>
</comment>
<dbReference type="Gene3D" id="3.40.50.1390">
    <property type="entry name" value="Resolvase, N-terminal catalytic domain"/>
    <property type="match status" value="1"/>
</dbReference>